<protein>
    <recommendedName>
        <fullName evidence="5">DNA-binding protein</fullName>
    </recommendedName>
</protein>
<dbReference type="EMBL" id="VJVV01000013">
    <property type="protein sequence ID" value="TRO78961.1"/>
    <property type="molecule type" value="Genomic_DNA"/>
</dbReference>
<gene>
    <name evidence="3" type="ORF">FL622_14855</name>
</gene>
<evidence type="ECO:0000313" key="4">
    <source>
        <dbReference type="Proteomes" id="UP000317155"/>
    </source>
</evidence>
<evidence type="ECO:0008006" key="5">
    <source>
        <dbReference type="Google" id="ProtNLM"/>
    </source>
</evidence>
<evidence type="ECO:0000256" key="2">
    <source>
        <dbReference type="SAM" id="SignalP"/>
    </source>
</evidence>
<feature type="signal peptide" evidence="2">
    <location>
        <begin position="1"/>
        <end position="18"/>
    </location>
</feature>
<feature type="chain" id="PRO_5022099947" description="DNA-binding protein" evidence="2">
    <location>
        <begin position="19"/>
        <end position="256"/>
    </location>
</feature>
<evidence type="ECO:0000313" key="3">
    <source>
        <dbReference type="EMBL" id="TRO78961.1"/>
    </source>
</evidence>
<comment type="caution">
    <text evidence="3">The sequence shown here is derived from an EMBL/GenBank/DDBJ whole genome shotgun (WGS) entry which is preliminary data.</text>
</comment>
<dbReference type="AlphaFoldDB" id="A0A550J6V9"/>
<accession>A0A550J6V9</accession>
<dbReference type="PROSITE" id="PS51257">
    <property type="entry name" value="PROKAR_LIPOPROTEIN"/>
    <property type="match status" value="1"/>
</dbReference>
<dbReference type="RefSeq" id="WP_092054323.1">
    <property type="nucleotide sequence ID" value="NZ_FOJJ01000005.1"/>
</dbReference>
<dbReference type="Proteomes" id="UP000317155">
    <property type="component" value="Unassembled WGS sequence"/>
</dbReference>
<feature type="region of interest" description="Disordered" evidence="1">
    <location>
        <begin position="28"/>
        <end position="47"/>
    </location>
</feature>
<evidence type="ECO:0000256" key="1">
    <source>
        <dbReference type="SAM" id="MobiDB-lite"/>
    </source>
</evidence>
<name>A0A550J6V9_9BACT</name>
<proteinExistence type="predicted"/>
<keyword evidence="4" id="KW-1185">Reference proteome</keyword>
<sequence length="256" mass="26675">MKKHLFYLSIGALALTLAAGCKNEAPKSAEAPQAQAETPAPPASQAKTGTVVETMNAAGYTYVQVDTGSEKIWAAAPEFQVKVGDSVAVPEGMPMPNYHSKTLNRDFDMVYFVPAVMVGGAEGMAAVAAPATGEMPSGHPPISATKAEDVDLSGLAKAEGGKSIEEIYTGKAELAGKEVTVRGKVVKFSPDIMGKNWIHLQDGTGGEGTNDLTITTNVTANVGDTVLVSGVLTADKDFGHGYQYDLIIEDGKVTVE</sequence>
<keyword evidence="2" id="KW-0732">Signal</keyword>
<dbReference type="OrthoDB" id="1118190at2"/>
<feature type="compositionally biased region" description="Low complexity" evidence="1">
    <location>
        <begin position="28"/>
        <end position="46"/>
    </location>
</feature>
<organism evidence="3 4">
    <name type="scientific">Trichloromonas acetexigens</name>
    <dbReference type="NCBI Taxonomy" id="38815"/>
    <lineage>
        <taxon>Bacteria</taxon>
        <taxon>Pseudomonadati</taxon>
        <taxon>Thermodesulfobacteriota</taxon>
        <taxon>Desulfuromonadia</taxon>
        <taxon>Desulfuromonadales</taxon>
        <taxon>Trichloromonadaceae</taxon>
        <taxon>Trichloromonas</taxon>
    </lineage>
</organism>
<reference evidence="3 4" key="1">
    <citation type="submission" date="2019-07" db="EMBL/GenBank/DDBJ databases">
        <title>Insights of Desulfuromonas acetexigens electromicrobiology.</title>
        <authorList>
            <person name="Katuri K."/>
            <person name="Sapireddy V."/>
            <person name="Shaw D.R."/>
            <person name="Saikaly P."/>
        </authorList>
    </citation>
    <scope>NUCLEOTIDE SEQUENCE [LARGE SCALE GENOMIC DNA]</scope>
    <source>
        <strain evidence="3 4">2873</strain>
    </source>
</reference>